<dbReference type="Gene3D" id="3.40.50.10900">
    <property type="entry name" value="PAC-like subunit"/>
    <property type="match status" value="1"/>
</dbReference>
<keyword evidence="2" id="KW-0812">Transmembrane</keyword>
<dbReference type="InterPro" id="IPR038389">
    <property type="entry name" value="PSMG2_sf"/>
</dbReference>
<keyword evidence="2" id="KW-1133">Transmembrane helix</keyword>
<dbReference type="Pfam" id="PF09754">
    <property type="entry name" value="PAC2"/>
    <property type="match status" value="1"/>
</dbReference>
<dbReference type="AlphaFoldDB" id="A0A7J4GVM0"/>
<gene>
    <name evidence="3" type="ORF">EYQ70_03430</name>
</gene>
<evidence type="ECO:0000256" key="1">
    <source>
        <dbReference type="SAM" id="MobiDB-lite"/>
    </source>
</evidence>
<name>A0A7J4GVM0_9ARCH</name>
<dbReference type="InterPro" id="IPR019151">
    <property type="entry name" value="Proteasome_assmbl_chaperone_2"/>
</dbReference>
<evidence type="ECO:0000256" key="2">
    <source>
        <dbReference type="SAM" id="Phobius"/>
    </source>
</evidence>
<dbReference type="PANTHER" id="PTHR35610">
    <property type="entry name" value="3-ISOPROPYLMALATE DEHYDRATASE-RELATED"/>
    <property type="match status" value="1"/>
</dbReference>
<dbReference type="PANTHER" id="PTHR35610:SF3">
    <property type="entry name" value="PROTEASOME ASSEMBLY CHAPERONE FAMILY PROTEIN"/>
    <property type="match status" value="1"/>
</dbReference>
<evidence type="ECO:0000313" key="4">
    <source>
        <dbReference type="Proteomes" id="UP000585802"/>
    </source>
</evidence>
<keyword evidence="3" id="KW-0647">Proteasome</keyword>
<feature type="transmembrane region" description="Helical" evidence="2">
    <location>
        <begin position="20"/>
        <end position="39"/>
    </location>
</feature>
<feature type="region of interest" description="Disordered" evidence="1">
    <location>
        <begin position="227"/>
        <end position="252"/>
    </location>
</feature>
<keyword evidence="2" id="KW-0472">Membrane</keyword>
<sequence>MSDSVKVHEIVKQNLKDAVLIAGFPSVGLVGTIVANFLINTLKLEQIGIIDSPRFPAISVVKDGEPHNPMRLYAGEQVCNDGTCNQVVVCVSEFTPPAEITRDLVNVLLNWAEKNGCTKVISGEGFNSGPKEEGKENEVYGITSTVGSRIWIEEAKVKPFTYGTVGGITGALLNEGKIRKMNVLGLLAEVNEDLPDARAAASVIKAIDELLLAIELDPEPLLKEAESLEQEVQSVREQAPPEVSSSVPRYIG</sequence>
<dbReference type="Proteomes" id="UP000585802">
    <property type="component" value="Unassembled WGS sequence"/>
</dbReference>
<dbReference type="SUPFAM" id="SSF159659">
    <property type="entry name" value="Cgl1923-like"/>
    <property type="match status" value="1"/>
</dbReference>
<organism evidence="3 4">
    <name type="scientific">Marine Group III euryarchaeote</name>
    <dbReference type="NCBI Taxonomy" id="2173149"/>
    <lineage>
        <taxon>Archaea</taxon>
        <taxon>Methanobacteriati</taxon>
        <taxon>Thermoplasmatota</taxon>
        <taxon>Thermoplasmata</taxon>
        <taxon>Candidatus Thermoprofundales</taxon>
    </lineage>
</organism>
<feature type="compositionally biased region" description="Polar residues" evidence="1">
    <location>
        <begin position="243"/>
        <end position="252"/>
    </location>
</feature>
<dbReference type="GO" id="GO:0000502">
    <property type="term" value="C:proteasome complex"/>
    <property type="evidence" value="ECO:0007669"/>
    <property type="project" value="UniProtKB-KW"/>
</dbReference>
<evidence type="ECO:0000313" key="3">
    <source>
        <dbReference type="EMBL" id="HIF37440.1"/>
    </source>
</evidence>
<protein>
    <submittedName>
        <fullName evidence="3">Proteasome assembly chaperone family protein</fullName>
    </submittedName>
</protein>
<comment type="caution">
    <text evidence="3">The sequence shown here is derived from an EMBL/GenBank/DDBJ whole genome shotgun (WGS) entry which is preliminary data.</text>
</comment>
<proteinExistence type="predicted"/>
<reference evidence="4" key="1">
    <citation type="journal article" date="2019" name="bioRxiv">
        <title>Genome diversification in globally distributed novel marine Proteobacteria is linked to environmental adaptation.</title>
        <authorList>
            <person name="Zhou Z."/>
            <person name="Tran P.Q."/>
            <person name="Kieft K."/>
            <person name="Anantharaman K."/>
        </authorList>
    </citation>
    <scope>NUCLEOTIDE SEQUENCE [LARGE SCALE GENOMIC DNA]</scope>
</reference>
<accession>A0A7J4GVM0</accession>
<dbReference type="EMBL" id="DUCX01000053">
    <property type="protein sequence ID" value="HIF37440.1"/>
    <property type="molecule type" value="Genomic_DNA"/>
</dbReference>